<name>A0A182VIL2_ANOME</name>
<organism evidence="1 2">
    <name type="scientific">Anopheles merus</name>
    <name type="common">Mosquito</name>
    <dbReference type="NCBI Taxonomy" id="30066"/>
    <lineage>
        <taxon>Eukaryota</taxon>
        <taxon>Metazoa</taxon>
        <taxon>Ecdysozoa</taxon>
        <taxon>Arthropoda</taxon>
        <taxon>Hexapoda</taxon>
        <taxon>Insecta</taxon>
        <taxon>Pterygota</taxon>
        <taxon>Neoptera</taxon>
        <taxon>Endopterygota</taxon>
        <taxon>Diptera</taxon>
        <taxon>Nematocera</taxon>
        <taxon>Culicoidea</taxon>
        <taxon>Culicidae</taxon>
        <taxon>Anophelinae</taxon>
        <taxon>Anopheles</taxon>
    </lineage>
</organism>
<sequence>MIDFTTLVVALYTISFVRSSGIVLVGSTFFTANFSSPDCGVVQRSIEELFDLIIPPPPPPPPDPVVNLLLERFLLLGGGRHRAAIVLERHIALQAAHRRPGAGQQDVLVALQAATLPAPLLPPTVPAVAIWAPRSKLAERTPCPTPGYRSDWFPPLYWRVSELERIAFTEFPYSMLIWRVRSSELMRAAYADTMF</sequence>
<proteinExistence type="predicted"/>
<dbReference type="VEuPathDB" id="VectorBase:AMEM015583"/>
<dbReference type="EnsemblMetazoa" id="AMEM015583-RA">
    <property type="protein sequence ID" value="AMEM015583-PA"/>
    <property type="gene ID" value="AMEM015583"/>
</dbReference>
<evidence type="ECO:0000313" key="2">
    <source>
        <dbReference type="Proteomes" id="UP000075903"/>
    </source>
</evidence>
<evidence type="ECO:0000313" key="1">
    <source>
        <dbReference type="EnsemblMetazoa" id="AMEM015583-PA"/>
    </source>
</evidence>
<reference evidence="1" key="1">
    <citation type="submission" date="2020-05" db="UniProtKB">
        <authorList>
            <consortium name="EnsemblMetazoa"/>
        </authorList>
    </citation>
    <scope>IDENTIFICATION</scope>
    <source>
        <strain evidence="1">MAF</strain>
    </source>
</reference>
<dbReference type="AlphaFoldDB" id="A0A182VIL2"/>
<accession>A0A182VIL2</accession>
<protein>
    <submittedName>
        <fullName evidence="1">Uncharacterized protein</fullName>
    </submittedName>
</protein>
<dbReference type="Proteomes" id="UP000075903">
    <property type="component" value="Unassembled WGS sequence"/>
</dbReference>
<keyword evidence="2" id="KW-1185">Reference proteome</keyword>